<evidence type="ECO:0000313" key="1">
    <source>
        <dbReference type="EMBL" id="RIY05709.1"/>
    </source>
</evidence>
<dbReference type="RefSeq" id="WP_119657591.1">
    <property type="nucleotide sequence ID" value="NZ_JBHUOI010000007.1"/>
</dbReference>
<dbReference type="OrthoDB" id="886045at2"/>
<dbReference type="AlphaFoldDB" id="A0A418QKU9"/>
<comment type="caution">
    <text evidence="1">The sequence shown here is derived from an EMBL/GenBank/DDBJ whole genome shotgun (WGS) entry which is preliminary data.</text>
</comment>
<organism evidence="1 2">
    <name type="scientific">Hymenobacter rubripertinctus</name>
    <dbReference type="NCBI Taxonomy" id="2029981"/>
    <lineage>
        <taxon>Bacteria</taxon>
        <taxon>Pseudomonadati</taxon>
        <taxon>Bacteroidota</taxon>
        <taxon>Cytophagia</taxon>
        <taxon>Cytophagales</taxon>
        <taxon>Hymenobacteraceae</taxon>
        <taxon>Hymenobacter</taxon>
    </lineage>
</organism>
<dbReference type="Proteomes" id="UP000284250">
    <property type="component" value="Unassembled WGS sequence"/>
</dbReference>
<proteinExistence type="predicted"/>
<gene>
    <name evidence="1" type="ORF">D0T11_20010</name>
</gene>
<sequence length="122" mass="13285">MLSFATLYPRLRFALLTLTVFMVLGLNHQTVATLRVLPAGSPARVAVAARTAVVKQRVNLEATSPFSALVAPVADAWQPLLIRLSVPRWRRALRPSGRPRPNGVAGLFRIRLLVTALSPQAP</sequence>
<protein>
    <submittedName>
        <fullName evidence="1">Uncharacterized protein</fullName>
    </submittedName>
</protein>
<reference evidence="1 2" key="1">
    <citation type="submission" date="2019-01" db="EMBL/GenBank/DDBJ databases">
        <title>Hymenobacter humicola sp. nov., isolated from soils in Antarctica.</title>
        <authorList>
            <person name="Sedlacek I."/>
            <person name="Holochova P."/>
            <person name="Kralova S."/>
            <person name="Pantucek R."/>
            <person name="Stankova E."/>
            <person name="Vrbovska V."/>
            <person name="Kristofova L."/>
            <person name="Svec P."/>
            <person name="Busse H.-J."/>
        </authorList>
    </citation>
    <scope>NUCLEOTIDE SEQUENCE [LARGE SCALE GENOMIC DNA]</scope>
    <source>
        <strain evidence="1 2">CCM 8852</strain>
    </source>
</reference>
<evidence type="ECO:0000313" key="2">
    <source>
        <dbReference type="Proteomes" id="UP000284250"/>
    </source>
</evidence>
<dbReference type="EMBL" id="QYCN01000050">
    <property type="protein sequence ID" value="RIY05709.1"/>
    <property type="molecule type" value="Genomic_DNA"/>
</dbReference>
<name>A0A418QKU9_9BACT</name>
<keyword evidence="2" id="KW-1185">Reference proteome</keyword>
<accession>A0A418QKU9</accession>